<evidence type="ECO:0000256" key="1">
    <source>
        <dbReference type="SAM" id="MobiDB-lite"/>
    </source>
</evidence>
<evidence type="ECO:0000313" key="4">
    <source>
        <dbReference type="Proteomes" id="UP001279734"/>
    </source>
</evidence>
<feature type="region of interest" description="Disordered" evidence="1">
    <location>
        <begin position="1"/>
        <end position="27"/>
    </location>
</feature>
<feature type="compositionally biased region" description="Polar residues" evidence="1">
    <location>
        <begin position="1"/>
        <end position="13"/>
    </location>
</feature>
<protein>
    <recommendedName>
        <fullName evidence="2">VQ domain-containing protein</fullName>
    </recommendedName>
</protein>
<dbReference type="Pfam" id="PF05678">
    <property type="entry name" value="VQ"/>
    <property type="match status" value="1"/>
</dbReference>
<dbReference type="InterPro" id="IPR039609">
    <property type="entry name" value="VQ_15/22"/>
</dbReference>
<sequence length="486" mass="51451">MNSGNSASMQPSSGDDEEYDSSQATESISGFLTPIYSTSHVSPLSHPPPLAAPLSQQPSFSIFDQLSDNYFDPSSLQNLNSLDMASWSKTLRSVPNCTEFKPMIESPSPNQTQQGKTAQENATRGSSSSLDHQNQSQTATTTGRVARNPKKRSRASRRALTTVLTTDTTNFRAMVQEFTGVPATPFVPACSPFRSRANLFGTGIFVPGSGCSPLSISSISGDELLDPLQSHPHLSRPTFSQKIQFPLALSSQLHIISSPTCSYSTSGMHSSSATTSTAITTTNIMVSSAATYSSVDMESPILSYPSLLQPSYSKYPSLSSSVDLGSTETSGTGASATDLLLRTGPADEFGLGHAPLAGLLNLVPLSSRGEGNTAVGLNNVSQDQTRIFNYTSAAPNSHEGGNGTSNVGAAAPSRDYHSAKWPENNTARSEDNSAQTVINAGKDGRSYGDSLSLHQEPGHDECFRANDVAAVVRKDKAAQPKSQEYS</sequence>
<name>A0AAD3T736_NEPGR</name>
<evidence type="ECO:0000313" key="3">
    <source>
        <dbReference type="EMBL" id="GMH24710.1"/>
    </source>
</evidence>
<gene>
    <name evidence="3" type="ORF">Nepgr_026553</name>
</gene>
<feature type="compositionally biased region" description="Polar residues" evidence="1">
    <location>
        <begin position="107"/>
        <end position="143"/>
    </location>
</feature>
<dbReference type="PANTHER" id="PTHR33179:SF4">
    <property type="entry name" value="VQ MOTIF-CONTAINING PROTEIN"/>
    <property type="match status" value="1"/>
</dbReference>
<feature type="domain" description="VQ" evidence="2">
    <location>
        <begin position="161"/>
        <end position="185"/>
    </location>
</feature>
<feature type="compositionally biased region" description="Basic residues" evidence="1">
    <location>
        <begin position="147"/>
        <end position="157"/>
    </location>
</feature>
<accession>A0AAD3T736</accession>
<proteinExistence type="predicted"/>
<feature type="region of interest" description="Disordered" evidence="1">
    <location>
        <begin position="439"/>
        <end position="458"/>
    </location>
</feature>
<dbReference type="PANTHER" id="PTHR33179">
    <property type="entry name" value="VQ MOTIF-CONTAINING PROTEIN"/>
    <property type="match status" value="1"/>
</dbReference>
<dbReference type="Proteomes" id="UP001279734">
    <property type="component" value="Unassembled WGS sequence"/>
</dbReference>
<dbReference type="EMBL" id="BSYO01000028">
    <property type="protein sequence ID" value="GMH24710.1"/>
    <property type="molecule type" value="Genomic_DNA"/>
</dbReference>
<reference evidence="3" key="1">
    <citation type="submission" date="2023-05" db="EMBL/GenBank/DDBJ databases">
        <title>Nepenthes gracilis genome sequencing.</title>
        <authorList>
            <person name="Fukushima K."/>
        </authorList>
    </citation>
    <scope>NUCLEOTIDE SEQUENCE</scope>
    <source>
        <strain evidence="3">SING2019-196</strain>
    </source>
</reference>
<dbReference type="AlphaFoldDB" id="A0AAD3T736"/>
<dbReference type="InterPro" id="IPR008889">
    <property type="entry name" value="VQ"/>
</dbReference>
<feature type="region of interest" description="Disordered" evidence="1">
    <location>
        <begin position="99"/>
        <end position="160"/>
    </location>
</feature>
<comment type="caution">
    <text evidence="3">The sequence shown here is derived from an EMBL/GenBank/DDBJ whole genome shotgun (WGS) entry which is preliminary data.</text>
</comment>
<keyword evidence="4" id="KW-1185">Reference proteome</keyword>
<organism evidence="3 4">
    <name type="scientific">Nepenthes gracilis</name>
    <name type="common">Slender pitcher plant</name>
    <dbReference type="NCBI Taxonomy" id="150966"/>
    <lineage>
        <taxon>Eukaryota</taxon>
        <taxon>Viridiplantae</taxon>
        <taxon>Streptophyta</taxon>
        <taxon>Embryophyta</taxon>
        <taxon>Tracheophyta</taxon>
        <taxon>Spermatophyta</taxon>
        <taxon>Magnoliopsida</taxon>
        <taxon>eudicotyledons</taxon>
        <taxon>Gunneridae</taxon>
        <taxon>Pentapetalae</taxon>
        <taxon>Caryophyllales</taxon>
        <taxon>Nepenthaceae</taxon>
        <taxon>Nepenthes</taxon>
    </lineage>
</organism>
<evidence type="ECO:0000259" key="2">
    <source>
        <dbReference type="Pfam" id="PF05678"/>
    </source>
</evidence>